<dbReference type="InterPro" id="IPR026881">
    <property type="entry name" value="WYL_dom"/>
</dbReference>
<proteinExistence type="predicted"/>
<dbReference type="Proteomes" id="UP000433181">
    <property type="component" value="Unassembled WGS sequence"/>
</dbReference>
<gene>
    <name evidence="3" type="ORF">FYJ84_12670</name>
</gene>
<name>A0A6I2UJC2_9FIRM</name>
<accession>A0A6I2UJC2</accession>
<dbReference type="RefSeq" id="WP_154407986.1">
    <property type="nucleotide sequence ID" value="NZ_VUNR01000035.1"/>
</dbReference>
<comment type="caution">
    <text evidence="3">The sequence shown here is derived from an EMBL/GenBank/DDBJ whole genome shotgun (WGS) entry which is preliminary data.</text>
</comment>
<dbReference type="InterPro" id="IPR057727">
    <property type="entry name" value="WCX_dom"/>
</dbReference>
<dbReference type="PANTHER" id="PTHR34580">
    <property type="match status" value="1"/>
</dbReference>
<feature type="domain" description="WYL" evidence="1">
    <location>
        <begin position="156"/>
        <end position="219"/>
    </location>
</feature>
<dbReference type="Pfam" id="PF13280">
    <property type="entry name" value="WYL"/>
    <property type="match status" value="1"/>
</dbReference>
<evidence type="ECO:0000313" key="3">
    <source>
        <dbReference type="EMBL" id="MSU09825.1"/>
    </source>
</evidence>
<evidence type="ECO:0000259" key="1">
    <source>
        <dbReference type="Pfam" id="PF13280"/>
    </source>
</evidence>
<dbReference type="PROSITE" id="PS52050">
    <property type="entry name" value="WYL"/>
    <property type="match status" value="1"/>
</dbReference>
<dbReference type="AlphaFoldDB" id="A0A6I2UJC2"/>
<keyword evidence="4" id="KW-1185">Reference proteome</keyword>
<sequence>MSTNDTQFSEEKTDRSMRLLQMFDRLQRGSGISTKALQQEFGITAKSVQRDIGELRVYIAEAYTPSVYGNIEYNRIRKEYYWRNRSDMLLHEKEILLLATILLESRGLTKEELNRLVDKMLVQCSPESEKHIRSLLKNELFLYKQTENAHTVKDLLWQLSEAKQQQRYVLLEYKRVGARAYESIKVKPLGIMFSEMYFYLLAQLEESAPIAFRLDRIGECSLLAEHFHVEYTSRFQPGEFRKEIQFMSTGELRQVKFRFWGKSLEAVLDRLPNAVVVSQDERGTVLQAEVYTRGAKMWFLSQAEFLEVLEPADFRQEMQETISRMLGNYQEQVQLP</sequence>
<evidence type="ECO:0000259" key="2">
    <source>
        <dbReference type="Pfam" id="PF25583"/>
    </source>
</evidence>
<dbReference type="PANTHER" id="PTHR34580:SF1">
    <property type="entry name" value="PROTEIN PAFC"/>
    <property type="match status" value="1"/>
</dbReference>
<dbReference type="Pfam" id="PF25583">
    <property type="entry name" value="WCX"/>
    <property type="match status" value="1"/>
</dbReference>
<protein>
    <submittedName>
        <fullName evidence="3">WYL domain-containing protein</fullName>
    </submittedName>
</protein>
<dbReference type="GeneID" id="96779777"/>
<dbReference type="InterPro" id="IPR051534">
    <property type="entry name" value="CBASS_pafABC_assoc_protein"/>
</dbReference>
<organism evidence="3 4">
    <name type="scientific">Anaerovibrio slackiae</name>
    <dbReference type="NCBI Taxonomy" id="2652309"/>
    <lineage>
        <taxon>Bacteria</taxon>
        <taxon>Bacillati</taxon>
        <taxon>Bacillota</taxon>
        <taxon>Negativicutes</taxon>
        <taxon>Selenomonadales</taxon>
        <taxon>Selenomonadaceae</taxon>
        <taxon>Anaerovibrio</taxon>
    </lineage>
</organism>
<reference evidence="3 4" key="1">
    <citation type="submission" date="2019-08" db="EMBL/GenBank/DDBJ databases">
        <title>In-depth cultivation of the pig gut microbiome towards novel bacterial diversity and tailored functional studies.</title>
        <authorList>
            <person name="Wylensek D."/>
            <person name="Hitch T.C.A."/>
            <person name="Clavel T."/>
        </authorList>
    </citation>
    <scope>NUCLEOTIDE SEQUENCE [LARGE SCALE GENOMIC DNA]</scope>
    <source>
        <strain evidence="3 4">WCA-693-APC-5D-A</strain>
    </source>
</reference>
<evidence type="ECO:0000313" key="4">
    <source>
        <dbReference type="Proteomes" id="UP000433181"/>
    </source>
</evidence>
<feature type="domain" description="WCX" evidence="2">
    <location>
        <begin position="253"/>
        <end position="326"/>
    </location>
</feature>
<dbReference type="EMBL" id="VUNR01000035">
    <property type="protein sequence ID" value="MSU09825.1"/>
    <property type="molecule type" value="Genomic_DNA"/>
</dbReference>